<dbReference type="EMBL" id="CP051128">
    <property type="protein sequence ID" value="QIZ08246.1"/>
    <property type="molecule type" value="Genomic_DNA"/>
</dbReference>
<keyword evidence="4 7" id="KW-0812">Transmembrane</keyword>
<reference evidence="8 9" key="1">
    <citation type="submission" date="2020-04" db="EMBL/GenBank/DDBJ databases">
        <title>Genome-Wide Identification of 5-Methylcytosine Sites in Bacterial Genomes By High-Throughput Sequencing of MspJI Restriction Fragments.</title>
        <authorList>
            <person name="Wu V."/>
        </authorList>
    </citation>
    <scope>NUCLEOTIDE SEQUENCE [LARGE SCALE GENOMIC DNA]</scope>
    <source>
        <strain evidence="8 9">S2</strain>
    </source>
</reference>
<evidence type="ECO:0000313" key="9">
    <source>
        <dbReference type="Proteomes" id="UP000501868"/>
    </source>
</evidence>
<feature type="transmembrane region" description="Helical" evidence="7">
    <location>
        <begin position="106"/>
        <end position="127"/>
    </location>
</feature>
<evidence type="ECO:0000256" key="4">
    <source>
        <dbReference type="ARBA" id="ARBA00022692"/>
    </source>
</evidence>
<evidence type="ECO:0000256" key="3">
    <source>
        <dbReference type="ARBA" id="ARBA00022475"/>
    </source>
</evidence>
<gene>
    <name evidence="8" type="ORF">HFZ78_17185</name>
</gene>
<dbReference type="AlphaFoldDB" id="A0A6H1P3X2"/>
<dbReference type="Pfam" id="PF07681">
    <property type="entry name" value="DoxX"/>
    <property type="match status" value="1"/>
</dbReference>
<keyword evidence="3" id="KW-1003">Cell membrane</keyword>
<evidence type="ECO:0000313" key="8">
    <source>
        <dbReference type="EMBL" id="QIZ08246.1"/>
    </source>
</evidence>
<evidence type="ECO:0000256" key="6">
    <source>
        <dbReference type="ARBA" id="ARBA00023136"/>
    </source>
</evidence>
<dbReference type="PANTHER" id="PTHR33452">
    <property type="entry name" value="OXIDOREDUCTASE CATD-RELATED"/>
    <property type="match status" value="1"/>
</dbReference>
<name>A0A6H1P3X2_PRIMG</name>
<accession>A0A6H1P3X2</accession>
<feature type="transmembrane region" description="Helical" evidence="7">
    <location>
        <begin position="61"/>
        <end position="86"/>
    </location>
</feature>
<organism evidence="8 9">
    <name type="scientific">Priestia megaterium</name>
    <name type="common">Bacillus megaterium</name>
    <dbReference type="NCBI Taxonomy" id="1404"/>
    <lineage>
        <taxon>Bacteria</taxon>
        <taxon>Bacillati</taxon>
        <taxon>Bacillota</taxon>
        <taxon>Bacilli</taxon>
        <taxon>Bacillales</taxon>
        <taxon>Bacillaceae</taxon>
        <taxon>Priestia</taxon>
    </lineage>
</organism>
<reference evidence="8 9" key="2">
    <citation type="submission" date="2020-04" db="EMBL/GenBank/DDBJ databases">
        <authorList>
            <person name="Fomenkov A."/>
            <person name="Anton B.P."/>
            <person name="Roberts R.J."/>
        </authorList>
    </citation>
    <scope>NUCLEOTIDE SEQUENCE [LARGE SCALE GENOMIC DNA]</scope>
    <source>
        <strain evidence="8 9">S2</strain>
    </source>
</reference>
<dbReference type="InterPro" id="IPR051907">
    <property type="entry name" value="DoxX-like_oxidoreductase"/>
</dbReference>
<evidence type="ECO:0000256" key="7">
    <source>
        <dbReference type="SAM" id="Phobius"/>
    </source>
</evidence>
<evidence type="ECO:0000256" key="2">
    <source>
        <dbReference type="ARBA" id="ARBA00006679"/>
    </source>
</evidence>
<comment type="similarity">
    <text evidence="2">Belongs to the DoxX family.</text>
</comment>
<evidence type="ECO:0000256" key="5">
    <source>
        <dbReference type="ARBA" id="ARBA00022989"/>
    </source>
</evidence>
<keyword evidence="6 7" id="KW-0472">Membrane</keyword>
<evidence type="ECO:0000256" key="1">
    <source>
        <dbReference type="ARBA" id="ARBA00004651"/>
    </source>
</evidence>
<dbReference type="InterPro" id="IPR032808">
    <property type="entry name" value="DoxX"/>
</dbReference>
<comment type="subcellular location">
    <subcellularLocation>
        <location evidence="1">Cell membrane</location>
        <topology evidence="1">Multi-pass membrane protein</topology>
    </subcellularLocation>
</comment>
<proteinExistence type="inferred from homology"/>
<dbReference type="GO" id="GO:0005886">
    <property type="term" value="C:plasma membrane"/>
    <property type="evidence" value="ECO:0007669"/>
    <property type="project" value="UniProtKB-SubCell"/>
</dbReference>
<dbReference type="Proteomes" id="UP000501868">
    <property type="component" value="Chromosome"/>
</dbReference>
<dbReference type="PANTHER" id="PTHR33452:SF10">
    <property type="entry name" value="OXIDOREDUCTASE MHQP-RELATED"/>
    <property type="match status" value="1"/>
</dbReference>
<protein>
    <submittedName>
        <fullName evidence="8">DoxX family protein</fullName>
    </submittedName>
</protein>
<sequence>MIGLGLLLIRFVIGLSFIAHGAQKLFGFGGGGGLKVTGEHFEKLGIRPGVTMALLAGLSELIGGAMFALGLLTPLAGIVIAGTMVVGILKVHGPNGYWITKGGYEYCLAVLVVAIGVALTGAGQYSLDAILF</sequence>
<keyword evidence="5 7" id="KW-1133">Transmembrane helix</keyword>